<reference evidence="1" key="1">
    <citation type="journal article" date="2021" name="G3 (Bethesda)">
        <title>Genome and transcriptome analysis of the beet armyworm Spodoptera exigua reveals targets for pest control. .</title>
        <authorList>
            <person name="Simon S."/>
            <person name="Breeschoten T."/>
            <person name="Jansen H.J."/>
            <person name="Dirks R.P."/>
            <person name="Schranz M.E."/>
            <person name="Ros V.I.D."/>
        </authorList>
    </citation>
    <scope>NUCLEOTIDE SEQUENCE</scope>
    <source>
        <strain evidence="1">TB_SE_WUR_2020</strain>
    </source>
</reference>
<accession>A0A922M4C5</accession>
<gene>
    <name evidence="1" type="ORF">HF086_017438</name>
</gene>
<dbReference type="PANTHER" id="PTHR10773">
    <property type="entry name" value="DNA-DIRECTED RNA POLYMERASES I, II, AND III SUBUNIT RPABC2"/>
    <property type="match status" value="1"/>
</dbReference>
<dbReference type="PANTHER" id="PTHR10773:SF19">
    <property type="match status" value="1"/>
</dbReference>
<dbReference type="AlphaFoldDB" id="A0A922M4C5"/>
<dbReference type="EMBL" id="JACEFF010000846">
    <property type="protein sequence ID" value="KAH9629923.1"/>
    <property type="molecule type" value="Genomic_DNA"/>
</dbReference>
<proteinExistence type="predicted"/>
<name>A0A922M4C5_SPOEX</name>
<protein>
    <submittedName>
        <fullName evidence="1">Uncharacterized protein</fullName>
    </submittedName>
</protein>
<evidence type="ECO:0000313" key="2">
    <source>
        <dbReference type="Proteomes" id="UP000814243"/>
    </source>
</evidence>
<dbReference type="Proteomes" id="UP000814243">
    <property type="component" value="Unassembled WGS sequence"/>
</dbReference>
<sequence length="458" mass="53220">MNNSIKIVSPSKARKRPNIKLRRKKEERAKIRYSTDQPPIKPTCGHKTKAYQCSKLNSNDVLFFNRAFYATNDKIKQDNFIPKYVISTAIRRRRPKTGNKPGRLDGVAKRHYITGSIAVENRGGDKKTHAYRSRKEAVEKYIQFLQPLEIHYCQVRQRQYLHPELNIKKLWKMYSDEVLPGFSVSFSFFRKIFVTRFNIGFGSPRQDVCSTCLQLREKIKVEKNGSEKVRLMTELRIHKLRAKAFFKLLQKEEENEIVLSFDCQKNLPLPKIPDQSVYYSRQLYLYNFTIVRGSSHHNLSKDNVYSYIWTEETANKGSNEICSAVIDCLDKLSTNGIEKIRLMADGCGGQNKNSNLLSALMNWLYMNTQNIKSVAKTINKRGQSFEKFNPEMLPNGVPVNEAKLIDVRKLLETHFGQDWASLPQLKYYKKVLNSENVIGRPTHEEIEEDDSEEILNFV</sequence>
<comment type="caution">
    <text evidence="1">The sequence shown here is derived from an EMBL/GenBank/DDBJ whole genome shotgun (WGS) entry which is preliminary data.</text>
</comment>
<evidence type="ECO:0000313" key="1">
    <source>
        <dbReference type="EMBL" id="KAH9629923.1"/>
    </source>
</evidence>
<organism evidence="1 2">
    <name type="scientific">Spodoptera exigua</name>
    <name type="common">Beet armyworm</name>
    <name type="synonym">Noctua fulgens</name>
    <dbReference type="NCBI Taxonomy" id="7107"/>
    <lineage>
        <taxon>Eukaryota</taxon>
        <taxon>Metazoa</taxon>
        <taxon>Ecdysozoa</taxon>
        <taxon>Arthropoda</taxon>
        <taxon>Hexapoda</taxon>
        <taxon>Insecta</taxon>
        <taxon>Pterygota</taxon>
        <taxon>Neoptera</taxon>
        <taxon>Endopterygota</taxon>
        <taxon>Lepidoptera</taxon>
        <taxon>Glossata</taxon>
        <taxon>Ditrysia</taxon>
        <taxon>Noctuoidea</taxon>
        <taxon>Noctuidae</taxon>
        <taxon>Amphipyrinae</taxon>
        <taxon>Spodoptera</taxon>
    </lineage>
</organism>